<gene>
    <name evidence="5" type="ORF">GRI69_10060</name>
</gene>
<keyword evidence="3" id="KW-0378">Hydrolase</keyword>
<dbReference type="CDD" id="cd02696">
    <property type="entry name" value="MurNAc-LAA"/>
    <property type="match status" value="1"/>
</dbReference>
<dbReference type="OrthoDB" id="9806267at2"/>
<evidence type="ECO:0000259" key="4">
    <source>
        <dbReference type="SMART" id="SM00646"/>
    </source>
</evidence>
<feature type="domain" description="MurNAc-LAA" evidence="4">
    <location>
        <begin position="123"/>
        <end position="278"/>
    </location>
</feature>
<dbReference type="GO" id="GO:0008745">
    <property type="term" value="F:N-acetylmuramoyl-L-alanine amidase activity"/>
    <property type="evidence" value="ECO:0007669"/>
    <property type="project" value="UniProtKB-EC"/>
</dbReference>
<proteinExistence type="predicted"/>
<dbReference type="EC" id="3.5.1.28" evidence="2"/>
<dbReference type="Proteomes" id="UP000448199">
    <property type="component" value="Unassembled WGS sequence"/>
</dbReference>
<evidence type="ECO:0000256" key="2">
    <source>
        <dbReference type="ARBA" id="ARBA00011901"/>
    </source>
</evidence>
<organism evidence="5 6">
    <name type="scientific">Qipengyuania vulgaris</name>
    <dbReference type="NCBI Taxonomy" id="291985"/>
    <lineage>
        <taxon>Bacteria</taxon>
        <taxon>Pseudomonadati</taxon>
        <taxon>Pseudomonadota</taxon>
        <taxon>Alphaproteobacteria</taxon>
        <taxon>Sphingomonadales</taxon>
        <taxon>Erythrobacteraceae</taxon>
        <taxon>Qipengyuania</taxon>
    </lineage>
</organism>
<evidence type="ECO:0000256" key="1">
    <source>
        <dbReference type="ARBA" id="ARBA00001561"/>
    </source>
</evidence>
<accession>A0A844XUF0</accession>
<sequence length="287" mass="30945">MKRRFPLLALMLSPLIIVGGLVMLARGTGIVGHGAGYVARVELPREASQIGLPEVEGDTDLPLVVIDAGHGGHDPGASARGYVEKDLVLGLAKTLRTELEARNIARVALTRDDDTYLLHTERYRIAQRLGADLFLSLHADSAGAQGEVAGASIYTLSPEASSRAAALFAQRENASDVLGGVDLSQQDEQVSDILVELSQRLTQGQSREFAALIEREGEGAIQFHPQARRSAWLAVLRAPDVPSVLYESGFISNEEDAMRLASEEGKEAFAGVMARAIRAYFVRQDDN</sequence>
<dbReference type="SMART" id="SM00646">
    <property type="entry name" value="Ami_3"/>
    <property type="match status" value="1"/>
</dbReference>
<keyword evidence="6" id="KW-1185">Reference proteome</keyword>
<evidence type="ECO:0000313" key="6">
    <source>
        <dbReference type="Proteomes" id="UP000448199"/>
    </source>
</evidence>
<dbReference type="Pfam" id="PF01520">
    <property type="entry name" value="Amidase_3"/>
    <property type="match status" value="1"/>
</dbReference>
<evidence type="ECO:0000256" key="3">
    <source>
        <dbReference type="ARBA" id="ARBA00022801"/>
    </source>
</evidence>
<dbReference type="EMBL" id="WTYC01000004">
    <property type="protein sequence ID" value="MXO48602.1"/>
    <property type="molecule type" value="Genomic_DNA"/>
</dbReference>
<evidence type="ECO:0000313" key="5">
    <source>
        <dbReference type="EMBL" id="MXO48602.1"/>
    </source>
</evidence>
<dbReference type="Gene3D" id="3.40.630.40">
    <property type="entry name" value="Zn-dependent exopeptidases"/>
    <property type="match status" value="1"/>
</dbReference>
<comment type="caution">
    <text evidence="5">The sequence shown here is derived from an EMBL/GenBank/DDBJ whole genome shotgun (WGS) entry which is preliminary data.</text>
</comment>
<reference evidence="5 6" key="1">
    <citation type="submission" date="2019-12" db="EMBL/GenBank/DDBJ databases">
        <title>Genomic-based taxomic classification of the family Erythrobacteraceae.</title>
        <authorList>
            <person name="Xu L."/>
        </authorList>
    </citation>
    <scope>NUCLEOTIDE SEQUENCE [LARGE SCALE GENOMIC DNA]</scope>
    <source>
        <strain evidence="5 6">DSM 17792</strain>
    </source>
</reference>
<dbReference type="InterPro" id="IPR002508">
    <property type="entry name" value="MurNAc-LAA_cat"/>
</dbReference>
<dbReference type="InterPro" id="IPR050695">
    <property type="entry name" value="N-acetylmuramoyl_amidase_3"/>
</dbReference>
<dbReference type="SUPFAM" id="SSF53187">
    <property type="entry name" value="Zn-dependent exopeptidases"/>
    <property type="match status" value="1"/>
</dbReference>
<dbReference type="GO" id="GO:0009253">
    <property type="term" value="P:peptidoglycan catabolic process"/>
    <property type="evidence" value="ECO:0007669"/>
    <property type="project" value="InterPro"/>
</dbReference>
<dbReference type="GO" id="GO:0030288">
    <property type="term" value="C:outer membrane-bounded periplasmic space"/>
    <property type="evidence" value="ECO:0007669"/>
    <property type="project" value="TreeGrafter"/>
</dbReference>
<comment type="catalytic activity">
    <reaction evidence="1">
        <text>Hydrolyzes the link between N-acetylmuramoyl residues and L-amino acid residues in certain cell-wall glycopeptides.</text>
        <dbReference type="EC" id="3.5.1.28"/>
    </reaction>
</comment>
<dbReference type="RefSeq" id="WP_160728144.1">
    <property type="nucleotide sequence ID" value="NZ_WTYC01000004.1"/>
</dbReference>
<dbReference type="AlphaFoldDB" id="A0A844XUF0"/>
<dbReference type="PANTHER" id="PTHR30404">
    <property type="entry name" value="N-ACETYLMURAMOYL-L-ALANINE AMIDASE"/>
    <property type="match status" value="1"/>
</dbReference>
<protein>
    <recommendedName>
        <fullName evidence="2">N-acetylmuramoyl-L-alanine amidase</fullName>
        <ecNumber evidence="2">3.5.1.28</ecNumber>
    </recommendedName>
</protein>
<name>A0A844XUF0_9SPHN</name>
<dbReference type="PANTHER" id="PTHR30404:SF0">
    <property type="entry name" value="N-ACETYLMURAMOYL-L-ALANINE AMIDASE AMIC"/>
    <property type="match status" value="1"/>
</dbReference>